<evidence type="ECO:0000256" key="5">
    <source>
        <dbReference type="ARBA" id="ARBA00023136"/>
    </source>
</evidence>
<dbReference type="SUPFAM" id="SSF103481">
    <property type="entry name" value="Multidrug resistance efflux transporter EmrE"/>
    <property type="match status" value="2"/>
</dbReference>
<evidence type="ECO:0000256" key="2">
    <source>
        <dbReference type="ARBA" id="ARBA00022475"/>
    </source>
</evidence>
<evidence type="ECO:0000256" key="1">
    <source>
        <dbReference type="ARBA" id="ARBA00004651"/>
    </source>
</evidence>
<evidence type="ECO:0000313" key="9">
    <source>
        <dbReference type="Proteomes" id="UP000288361"/>
    </source>
</evidence>
<comment type="subcellular location">
    <subcellularLocation>
        <location evidence="1">Cell membrane</location>
        <topology evidence="1">Multi-pass membrane protein</topology>
    </subcellularLocation>
</comment>
<proteinExistence type="predicted"/>
<evidence type="ECO:0000256" key="6">
    <source>
        <dbReference type="SAM" id="Phobius"/>
    </source>
</evidence>
<feature type="transmembrane region" description="Helical" evidence="6">
    <location>
        <begin position="98"/>
        <end position="119"/>
    </location>
</feature>
<feature type="transmembrane region" description="Helical" evidence="6">
    <location>
        <begin position="183"/>
        <end position="201"/>
    </location>
</feature>
<comment type="caution">
    <text evidence="8">The sequence shown here is derived from an EMBL/GenBank/DDBJ whole genome shotgun (WGS) entry which is preliminary data.</text>
</comment>
<keyword evidence="4 6" id="KW-1133">Transmembrane helix</keyword>
<reference evidence="8 9" key="1">
    <citation type="journal article" date="2011" name="Front. Microbiol.">
        <title>Genomic signatures of strain selection and enhancement in Bacillus atrophaeus var. globigii, a historical biowarfare simulant.</title>
        <authorList>
            <person name="Gibbons H.S."/>
            <person name="Broomall S.M."/>
            <person name="McNew L.A."/>
            <person name="Daligault H."/>
            <person name="Chapman C."/>
            <person name="Bruce D."/>
            <person name="Karavis M."/>
            <person name="Krepps M."/>
            <person name="McGregor P.A."/>
            <person name="Hong C."/>
            <person name="Park K.H."/>
            <person name="Akmal A."/>
            <person name="Feldman A."/>
            <person name="Lin J.S."/>
            <person name="Chang W.E."/>
            <person name="Higgs B.W."/>
            <person name="Demirev P."/>
            <person name="Lindquist J."/>
            <person name="Liem A."/>
            <person name="Fochler E."/>
            <person name="Read T.D."/>
            <person name="Tapia R."/>
            <person name="Johnson S."/>
            <person name="Bishop-Lilly K.A."/>
            <person name="Detter C."/>
            <person name="Han C."/>
            <person name="Sozhamannan S."/>
            <person name="Rosenzweig C.N."/>
            <person name="Skowronski E.W."/>
        </authorList>
    </citation>
    <scope>NUCLEOTIDE SEQUENCE [LARGE SCALE GENOMIC DNA]</scope>
    <source>
        <strain evidence="8 9">TPS4-2</strain>
    </source>
</reference>
<protein>
    <submittedName>
        <fullName evidence="8">EamA family transporter</fullName>
    </submittedName>
</protein>
<dbReference type="InterPro" id="IPR000620">
    <property type="entry name" value="EamA_dom"/>
</dbReference>
<keyword evidence="2" id="KW-1003">Cell membrane</keyword>
<feature type="transmembrane region" description="Helical" evidence="6">
    <location>
        <begin position="213"/>
        <end position="231"/>
    </location>
</feature>
<feature type="transmembrane region" description="Helical" evidence="6">
    <location>
        <begin position="154"/>
        <end position="171"/>
    </location>
</feature>
<feature type="transmembrane region" description="Helical" evidence="6">
    <location>
        <begin position="237"/>
        <end position="260"/>
    </location>
</feature>
<dbReference type="RefSeq" id="WP_126751572.1">
    <property type="nucleotide sequence ID" value="NZ_JBHUMT010000016.1"/>
</dbReference>
<feature type="transmembrane region" description="Helical" evidence="6">
    <location>
        <begin position="272"/>
        <end position="290"/>
    </location>
</feature>
<keyword evidence="5 6" id="KW-0472">Membrane</keyword>
<dbReference type="Pfam" id="PF00892">
    <property type="entry name" value="EamA"/>
    <property type="match status" value="2"/>
</dbReference>
<sequence>MPFFGLNTDTLQYSSTYELRGAPCHHTIAADKIAFIYALIAVLLWSTVATAFKITLEYMTPLQMVTAASVVSFTVLSLVCVIQKKSHLLLLELRKMPLYYVLMGLINPLIYYLVLFQAYKLLPASEAQPLNYTWAIALSIMAALFLKQHIRRRDWVACALGYFGVLVIATRGDLLGLSFSNPWGVLLALISTFLWAGYWILNTRRNADSVVSLVLSFGLALPILIVASFVWSDWSNIPWQGWAAVSYVGLFEMGITFLFWLKAMKTATNTALISNLIFISPFISLLLLSAIIGETIYVSTIVGLALIIAGLLVQRLHFKKKLKP</sequence>
<accession>A0A432YX90</accession>
<gene>
    <name evidence="8" type="ORF">CWI73_03535</name>
</gene>
<dbReference type="PANTHER" id="PTHR32322:SF18">
    <property type="entry name" value="S-ADENOSYLMETHIONINE_S-ADENOSYLHOMOCYSTEINE TRANSPORTER"/>
    <property type="match status" value="1"/>
</dbReference>
<dbReference type="Proteomes" id="UP000288361">
    <property type="component" value="Unassembled WGS sequence"/>
</dbReference>
<feature type="transmembrane region" description="Helical" evidence="6">
    <location>
        <begin position="35"/>
        <end position="56"/>
    </location>
</feature>
<keyword evidence="3 6" id="KW-0812">Transmembrane</keyword>
<dbReference type="InterPro" id="IPR050638">
    <property type="entry name" value="AA-Vitamin_Transporters"/>
</dbReference>
<evidence type="ECO:0000313" key="8">
    <source>
        <dbReference type="EMBL" id="RUO67940.1"/>
    </source>
</evidence>
<name>A0A432YX90_9GAMM</name>
<dbReference type="PANTHER" id="PTHR32322">
    <property type="entry name" value="INNER MEMBRANE TRANSPORTER"/>
    <property type="match status" value="1"/>
</dbReference>
<dbReference type="GO" id="GO:0005886">
    <property type="term" value="C:plasma membrane"/>
    <property type="evidence" value="ECO:0007669"/>
    <property type="project" value="UniProtKB-SubCell"/>
</dbReference>
<feature type="domain" description="EamA" evidence="7">
    <location>
        <begin position="183"/>
        <end position="313"/>
    </location>
</feature>
<dbReference type="EMBL" id="PIQA01000001">
    <property type="protein sequence ID" value="RUO67940.1"/>
    <property type="molecule type" value="Genomic_DNA"/>
</dbReference>
<evidence type="ECO:0000256" key="3">
    <source>
        <dbReference type="ARBA" id="ARBA00022692"/>
    </source>
</evidence>
<feature type="transmembrane region" description="Helical" evidence="6">
    <location>
        <begin position="62"/>
        <end position="82"/>
    </location>
</feature>
<feature type="transmembrane region" description="Helical" evidence="6">
    <location>
        <begin position="296"/>
        <end position="313"/>
    </location>
</feature>
<dbReference type="AlphaFoldDB" id="A0A432YX90"/>
<evidence type="ECO:0000259" key="7">
    <source>
        <dbReference type="Pfam" id="PF00892"/>
    </source>
</evidence>
<dbReference type="InterPro" id="IPR037185">
    <property type="entry name" value="EmrE-like"/>
</dbReference>
<organism evidence="8 9">
    <name type="scientific">Idiomarina piscisalsi</name>
    <dbReference type="NCBI Taxonomy" id="1096243"/>
    <lineage>
        <taxon>Bacteria</taxon>
        <taxon>Pseudomonadati</taxon>
        <taxon>Pseudomonadota</taxon>
        <taxon>Gammaproteobacteria</taxon>
        <taxon>Alteromonadales</taxon>
        <taxon>Idiomarinaceae</taxon>
        <taxon>Idiomarina</taxon>
    </lineage>
</organism>
<feature type="transmembrane region" description="Helical" evidence="6">
    <location>
        <begin position="131"/>
        <end position="147"/>
    </location>
</feature>
<evidence type="ECO:0000256" key="4">
    <source>
        <dbReference type="ARBA" id="ARBA00022989"/>
    </source>
</evidence>
<feature type="domain" description="EamA" evidence="7">
    <location>
        <begin position="33"/>
        <end position="169"/>
    </location>
</feature>